<dbReference type="InterPro" id="IPR040982">
    <property type="entry name" value="DNA_pol3_finger"/>
</dbReference>
<dbReference type="InterPro" id="IPR029460">
    <property type="entry name" value="DNAPol_HHH"/>
</dbReference>
<dbReference type="Gene3D" id="1.10.10.1600">
    <property type="entry name" value="Bacterial DNA polymerase III alpha subunit, thumb domain"/>
    <property type="match status" value="1"/>
</dbReference>
<feature type="compositionally biased region" description="Pro residues" evidence="10">
    <location>
        <begin position="1219"/>
        <end position="1236"/>
    </location>
</feature>
<keyword evidence="7" id="KW-0235">DNA replication</keyword>
<dbReference type="Pfam" id="PF14579">
    <property type="entry name" value="HHH_6"/>
    <property type="match status" value="1"/>
</dbReference>
<dbReference type="PANTHER" id="PTHR32294">
    <property type="entry name" value="DNA POLYMERASE III SUBUNIT ALPHA"/>
    <property type="match status" value="1"/>
</dbReference>
<organism evidence="12">
    <name type="scientific">Paraconexibacter sp. AEG42_29</name>
    <dbReference type="NCBI Taxonomy" id="2997339"/>
    <lineage>
        <taxon>Bacteria</taxon>
        <taxon>Bacillati</taxon>
        <taxon>Actinomycetota</taxon>
        <taxon>Thermoleophilia</taxon>
        <taxon>Solirubrobacterales</taxon>
        <taxon>Paraconexibacteraceae</taxon>
        <taxon>Paraconexibacter</taxon>
    </lineage>
</organism>
<protein>
    <recommendedName>
        <fullName evidence="4">DNA polymerase III subunit alpha</fullName>
        <ecNumber evidence="3">2.7.7.7</ecNumber>
    </recommendedName>
</protein>
<evidence type="ECO:0000256" key="10">
    <source>
        <dbReference type="SAM" id="MobiDB-lite"/>
    </source>
</evidence>
<keyword evidence="5 12" id="KW-0808">Transferase</keyword>
<comment type="similarity">
    <text evidence="2">Belongs to the DNA polymerase type-C family. DnaE subfamily.</text>
</comment>
<evidence type="ECO:0000256" key="3">
    <source>
        <dbReference type="ARBA" id="ARBA00012417"/>
    </source>
</evidence>
<evidence type="ECO:0000256" key="1">
    <source>
        <dbReference type="ARBA" id="ARBA00004496"/>
    </source>
</evidence>
<dbReference type="GO" id="GO:0008408">
    <property type="term" value="F:3'-5' exonuclease activity"/>
    <property type="evidence" value="ECO:0007669"/>
    <property type="project" value="InterPro"/>
</dbReference>
<dbReference type="CDD" id="cd12113">
    <property type="entry name" value="PHP_PolIIIA_DnaE3"/>
    <property type="match status" value="1"/>
</dbReference>
<dbReference type="EMBL" id="CP114014">
    <property type="protein sequence ID" value="XAY05470.1"/>
    <property type="molecule type" value="Genomic_DNA"/>
</dbReference>
<dbReference type="GO" id="GO:0005737">
    <property type="term" value="C:cytoplasm"/>
    <property type="evidence" value="ECO:0007669"/>
    <property type="project" value="UniProtKB-SubCell"/>
</dbReference>
<dbReference type="SMART" id="SM00481">
    <property type="entry name" value="POLIIIAc"/>
    <property type="match status" value="1"/>
</dbReference>
<dbReference type="InterPro" id="IPR003141">
    <property type="entry name" value="Pol/His_phosphatase_N"/>
</dbReference>
<comment type="catalytic activity">
    <reaction evidence="9">
        <text>DNA(n) + a 2'-deoxyribonucleoside 5'-triphosphate = DNA(n+1) + diphosphate</text>
        <dbReference type="Rhea" id="RHEA:22508"/>
        <dbReference type="Rhea" id="RHEA-COMP:17339"/>
        <dbReference type="Rhea" id="RHEA-COMP:17340"/>
        <dbReference type="ChEBI" id="CHEBI:33019"/>
        <dbReference type="ChEBI" id="CHEBI:61560"/>
        <dbReference type="ChEBI" id="CHEBI:173112"/>
        <dbReference type="EC" id="2.7.7.7"/>
    </reaction>
</comment>
<gene>
    <name evidence="12" type="primary">dnaE1</name>
    <name evidence="12" type="ORF">DSM112329_02323</name>
</gene>
<evidence type="ECO:0000313" key="12">
    <source>
        <dbReference type="EMBL" id="XAY05470.1"/>
    </source>
</evidence>
<dbReference type="PANTHER" id="PTHR32294:SF0">
    <property type="entry name" value="DNA POLYMERASE III SUBUNIT ALPHA"/>
    <property type="match status" value="1"/>
</dbReference>
<dbReference type="InterPro" id="IPR016195">
    <property type="entry name" value="Pol/histidinol_Pase-like"/>
</dbReference>
<accession>A0AAU7AVU2</accession>
<evidence type="ECO:0000259" key="11">
    <source>
        <dbReference type="SMART" id="SM00481"/>
    </source>
</evidence>
<keyword evidence="8" id="KW-0239">DNA-directed DNA polymerase</keyword>
<dbReference type="InterPro" id="IPR011708">
    <property type="entry name" value="DNA_pol3_alpha_NTPase_dom"/>
</dbReference>
<dbReference type="InterPro" id="IPR004805">
    <property type="entry name" value="DnaE2/DnaE/PolC"/>
</dbReference>
<evidence type="ECO:0000256" key="9">
    <source>
        <dbReference type="ARBA" id="ARBA00049244"/>
    </source>
</evidence>
<keyword evidence="6 12" id="KW-0548">Nucleotidyltransferase</keyword>
<dbReference type="RefSeq" id="WP_354701978.1">
    <property type="nucleotide sequence ID" value="NZ_CP114014.1"/>
</dbReference>
<dbReference type="SUPFAM" id="SSF89550">
    <property type="entry name" value="PHP domain-like"/>
    <property type="match status" value="1"/>
</dbReference>
<dbReference type="Pfam" id="PF01336">
    <property type="entry name" value="tRNA_anti-codon"/>
    <property type="match status" value="1"/>
</dbReference>
<dbReference type="Gene3D" id="3.20.20.140">
    <property type="entry name" value="Metal-dependent hydrolases"/>
    <property type="match status" value="1"/>
</dbReference>
<evidence type="ECO:0000256" key="8">
    <source>
        <dbReference type="ARBA" id="ARBA00022932"/>
    </source>
</evidence>
<dbReference type="InterPro" id="IPR041931">
    <property type="entry name" value="DNA_pol3_alpha_thumb_dom"/>
</dbReference>
<dbReference type="Gene3D" id="1.10.150.870">
    <property type="match status" value="1"/>
</dbReference>
<feature type="compositionally biased region" description="Low complexity" evidence="10">
    <location>
        <begin position="1201"/>
        <end position="1218"/>
    </location>
</feature>
<evidence type="ECO:0000256" key="6">
    <source>
        <dbReference type="ARBA" id="ARBA00022695"/>
    </source>
</evidence>
<dbReference type="GO" id="GO:0003887">
    <property type="term" value="F:DNA-directed DNA polymerase activity"/>
    <property type="evidence" value="ECO:0007669"/>
    <property type="project" value="UniProtKB-KW"/>
</dbReference>
<proteinExistence type="inferred from homology"/>
<comment type="subcellular location">
    <subcellularLocation>
        <location evidence="1">Cytoplasm</location>
    </subcellularLocation>
</comment>
<dbReference type="NCBIfam" id="TIGR00594">
    <property type="entry name" value="polc"/>
    <property type="match status" value="1"/>
</dbReference>
<reference evidence="12" key="1">
    <citation type="submission" date="2022-12" db="EMBL/GenBank/DDBJ databases">
        <title>Paraconexibacter alkalitolerans sp. nov. and Baekduia alba sp. nov., isolated from soil and emended description of the genera Paraconexibacter (Chun et al., 2020) and Baekduia (An et al., 2020).</title>
        <authorList>
            <person name="Vieira S."/>
            <person name="Huber K.J."/>
            <person name="Geppert A."/>
            <person name="Wolf J."/>
            <person name="Neumann-Schaal M."/>
            <person name="Muesken M."/>
            <person name="Overmann J."/>
        </authorList>
    </citation>
    <scope>NUCLEOTIDE SEQUENCE</scope>
    <source>
        <strain evidence="12">AEG42_29</strain>
    </source>
</reference>
<feature type="region of interest" description="Disordered" evidence="10">
    <location>
        <begin position="1201"/>
        <end position="1285"/>
    </location>
</feature>
<evidence type="ECO:0000256" key="2">
    <source>
        <dbReference type="ARBA" id="ARBA00009496"/>
    </source>
</evidence>
<dbReference type="Pfam" id="PF07733">
    <property type="entry name" value="DNA_pol3_alpha"/>
    <property type="match status" value="1"/>
</dbReference>
<dbReference type="KEGG" id="parq:DSM112329_02323"/>
<dbReference type="InterPro" id="IPR004013">
    <property type="entry name" value="PHP_dom"/>
</dbReference>
<dbReference type="Pfam" id="PF17657">
    <property type="entry name" value="DNA_pol3_finger"/>
    <property type="match status" value="1"/>
</dbReference>
<evidence type="ECO:0000256" key="4">
    <source>
        <dbReference type="ARBA" id="ARBA00019114"/>
    </source>
</evidence>
<evidence type="ECO:0000256" key="5">
    <source>
        <dbReference type="ARBA" id="ARBA00022679"/>
    </source>
</evidence>
<sequence>MSTPPVAHLHVHSEYSLLDGACKISKLAQQAASFGQPALGLTDHGVMNGAIEHYKACKDAGIKPIIGCEVYYVDDHADRPEPGSGRRIERNHLTLLAQNDQGYRNLVKLSSLGFLEGLVSGKPGVDMGQLERYGSGIIALTGCLAGRLCQRLVNDRDQEAREYADQLVNAFGSENVYFELQKNGIADQEKANPGIERIAREMGAQIVGTGDVHYLRKEDYHHHTALLCVQTKSTLAMPKMTFDTNEFFLKNNDEMAKDFAQYPGALAATVEIAERCNIEIPLGGQLIPRFLPEGEDEREYLRERVMEGMHRRYGMPLPAAAIERMEMELGVIDRMGFNAYFLIVWDFVKWAKDNGVAVGPGRGSAAGSLVSYTLNITDLDPIKHDLLFERFLNPERVSMPDIDIDFSVRGRERVMQYVVEKYGRESVAQIITFGKMLPRAATKDAARVLGHDYGVGDRLAKLIPDPEQGRSPTFESCLADGMDLKVAYDSDPTAKQVIDVARGLEGIVRSNSIHAAAVVIAGMPLTDVVPLQLADARTTDEKGNKVYKQVTQFSMKPVEDLGLLKMDFLGLRNLDVIEDALDILERSTGVRPSMEDLPMDDVKTYEMLARGDSVGVFQFESEGMQNALQKVKPTEFDDLVALVSLYRPGAMDQIPTYARGKRDPESVASRDERLDPIIGPTYGVILYQEQAMQISKALGGFSGAKADDLRKAIGKKNRKAMAELEPAFREGCLKNGVAPNTIDWLWETNEKSADYSFNKSHAACYALISYRTAWLKANHPAEYMAALISSVMDTKDKVPFFAARCDEMGIEVLPPDVNLSDHEFVVVDGNIRFGLHAVKGVGGAAVDAIKAAREDGGPYTSLWEFCERVDPRAVNKKAIESLIKCGAFSSTGASRKGMLEVLEQAQGAGQKVQMDALIGQGSIFDMFDDGGGSGGSPGAFSAPLHPPIPPEEFEQTELLALEKEAIGLFLSAHPLKEVREALIVKTDYRLSDLGNVKDQEWVKVGGIVTAAKKIRTKSGDAMMFATIDDLEGAVELLIFPKTLQEYEPQVDEVLIVRGKVDHGDKGTSVIVQEMKPFTPTAREVEAAKEAVAKIPVGPQPINYHVDAALLPRTIIDDLKYVLENFPGESELVLALQTSQGQRWLRFGDAYRVKSSPTLKMELDALLGKAVIRKAPAATADAAPAVAEPAAAAAAEPAAPAAPAVTATPPPAAAREPAAAPCPPPSPQAVPVEPPVAVPVAVEPALGRDAPGPATVNDDGDPGPEEPYFGPGDDQYASGRPARQHA</sequence>
<dbReference type="InterPro" id="IPR004365">
    <property type="entry name" value="NA-bd_OB_tRNA"/>
</dbReference>
<feature type="domain" description="Polymerase/histidinol phosphatase N-terminal" evidence="11">
    <location>
        <begin position="7"/>
        <end position="74"/>
    </location>
</feature>
<dbReference type="CDD" id="cd04485">
    <property type="entry name" value="DnaE_OBF"/>
    <property type="match status" value="1"/>
</dbReference>
<dbReference type="GO" id="GO:0006260">
    <property type="term" value="P:DNA replication"/>
    <property type="evidence" value="ECO:0007669"/>
    <property type="project" value="UniProtKB-KW"/>
</dbReference>
<name>A0AAU7AVU2_9ACTN</name>
<dbReference type="Pfam" id="PF02811">
    <property type="entry name" value="PHP"/>
    <property type="match status" value="1"/>
</dbReference>
<evidence type="ECO:0000256" key="7">
    <source>
        <dbReference type="ARBA" id="ARBA00022705"/>
    </source>
</evidence>
<dbReference type="NCBIfam" id="NF004226">
    <property type="entry name" value="PRK05673.1"/>
    <property type="match status" value="1"/>
</dbReference>
<dbReference type="EC" id="2.7.7.7" evidence="3"/>
<dbReference type="GO" id="GO:0003676">
    <property type="term" value="F:nucleic acid binding"/>
    <property type="evidence" value="ECO:0007669"/>
    <property type="project" value="InterPro"/>
</dbReference>